<dbReference type="Pfam" id="PF03478">
    <property type="entry name" value="Beta-prop_KIB1-4"/>
    <property type="match status" value="1"/>
</dbReference>
<dbReference type="PANTHER" id="PTHR33127">
    <property type="entry name" value="TRANSMEMBRANE PROTEIN"/>
    <property type="match status" value="1"/>
</dbReference>
<gene>
    <name evidence="2" type="ORF">FCM35_KLT11860</name>
</gene>
<dbReference type="AlphaFoldDB" id="A0A833QJ07"/>
<reference evidence="2" key="1">
    <citation type="submission" date="2020-01" db="EMBL/GenBank/DDBJ databases">
        <title>Genome sequence of Kobresia littledalei, the first chromosome-level genome in the family Cyperaceae.</title>
        <authorList>
            <person name="Qu G."/>
        </authorList>
    </citation>
    <scope>NUCLEOTIDE SEQUENCE</scope>
    <source>
        <strain evidence="2">C.B.Clarke</strain>
        <tissue evidence="2">Leaf</tissue>
    </source>
</reference>
<dbReference type="Proteomes" id="UP000623129">
    <property type="component" value="Unassembled WGS sequence"/>
</dbReference>
<keyword evidence="3" id="KW-1185">Reference proteome</keyword>
<sequence length="354" mass="40782">MEEKITSNISRPWDDLPMDLLELLLRHVSLVDSIRLFAVCKVWNLTSNSIPMAKTYPWLMYQEKLNGTYKLLDSLNGKEYTTKIGLPSSVFPTQMLCSKDGWVIMLGGNRAMFMVNPMIQHIVKLPILEVNDEDFHGITFTSIPTSLDCVVVGICTNRSDNSTEFHVWHSGEEEWTIIYDDEIPFCIANTNPVFLNGKLYYLGETGELGVFDPVEQTWAMLDKPEPVYMEDDAPFRGTEDCYLLELGGDLVSVFRYNYFNYEISVFKLDKLKMEWIQVEDLAGWTLLLDPRSSFAKLSPHKSWSNKIFFSAIYSGTTKTCVSYCMESKRYEMNFCDTKKPLDCVWLEPNLVRPV</sequence>
<dbReference type="EMBL" id="SWLB01000022">
    <property type="protein sequence ID" value="KAF3324393.1"/>
    <property type="molecule type" value="Genomic_DNA"/>
</dbReference>
<dbReference type="SUPFAM" id="SSF50965">
    <property type="entry name" value="Galactose oxidase, central domain"/>
    <property type="match status" value="1"/>
</dbReference>
<evidence type="ECO:0000313" key="2">
    <source>
        <dbReference type="EMBL" id="KAF3324393.1"/>
    </source>
</evidence>
<protein>
    <submittedName>
        <fullName evidence="2">F-box/kelch-repeat protein</fullName>
    </submittedName>
</protein>
<name>A0A833QJ07_9POAL</name>
<comment type="caution">
    <text evidence="2">The sequence shown here is derived from an EMBL/GenBank/DDBJ whole genome shotgun (WGS) entry which is preliminary data.</text>
</comment>
<organism evidence="2 3">
    <name type="scientific">Carex littledalei</name>
    <dbReference type="NCBI Taxonomy" id="544730"/>
    <lineage>
        <taxon>Eukaryota</taxon>
        <taxon>Viridiplantae</taxon>
        <taxon>Streptophyta</taxon>
        <taxon>Embryophyta</taxon>
        <taxon>Tracheophyta</taxon>
        <taxon>Spermatophyta</taxon>
        <taxon>Magnoliopsida</taxon>
        <taxon>Liliopsida</taxon>
        <taxon>Poales</taxon>
        <taxon>Cyperaceae</taxon>
        <taxon>Cyperoideae</taxon>
        <taxon>Cariceae</taxon>
        <taxon>Carex</taxon>
        <taxon>Carex subgen. Euthyceras</taxon>
    </lineage>
</organism>
<dbReference type="InterPro" id="IPR011043">
    <property type="entry name" value="Gal_Oxase/kelch_b-propeller"/>
</dbReference>
<dbReference type="InterPro" id="IPR005174">
    <property type="entry name" value="KIB1-4_b-propeller"/>
</dbReference>
<dbReference type="PANTHER" id="PTHR33127:SF97">
    <property type="entry name" value="OS08G0448300 PROTEIN"/>
    <property type="match status" value="1"/>
</dbReference>
<accession>A0A833QJ07</accession>
<evidence type="ECO:0000259" key="1">
    <source>
        <dbReference type="Pfam" id="PF03478"/>
    </source>
</evidence>
<dbReference type="SUPFAM" id="SSF81383">
    <property type="entry name" value="F-box domain"/>
    <property type="match status" value="1"/>
</dbReference>
<evidence type="ECO:0000313" key="3">
    <source>
        <dbReference type="Proteomes" id="UP000623129"/>
    </source>
</evidence>
<proteinExistence type="predicted"/>
<feature type="domain" description="KIB1-4 beta-propeller" evidence="1">
    <location>
        <begin position="82"/>
        <end position="311"/>
    </location>
</feature>
<dbReference type="InterPro" id="IPR036047">
    <property type="entry name" value="F-box-like_dom_sf"/>
</dbReference>
<dbReference type="OrthoDB" id="679467at2759"/>